<dbReference type="EMBL" id="BAABAQ010000002">
    <property type="protein sequence ID" value="GAA4186493.1"/>
    <property type="molecule type" value="Genomic_DNA"/>
</dbReference>
<accession>A0ABP8AN66</accession>
<protein>
    <submittedName>
        <fullName evidence="1">Uncharacterized protein</fullName>
    </submittedName>
</protein>
<name>A0ABP8AN66_9ACTN</name>
<evidence type="ECO:0000313" key="1">
    <source>
        <dbReference type="EMBL" id="GAA4186493.1"/>
    </source>
</evidence>
<keyword evidence="2" id="KW-1185">Reference proteome</keyword>
<evidence type="ECO:0000313" key="2">
    <source>
        <dbReference type="Proteomes" id="UP001501251"/>
    </source>
</evidence>
<dbReference type="Proteomes" id="UP001501251">
    <property type="component" value="Unassembled WGS sequence"/>
</dbReference>
<dbReference type="RefSeq" id="WP_344916996.1">
    <property type="nucleotide sequence ID" value="NZ_BAABAQ010000002.1"/>
</dbReference>
<proteinExistence type="predicted"/>
<organism evidence="1 2">
    <name type="scientific">Streptosporangium oxazolinicum</name>
    <dbReference type="NCBI Taxonomy" id="909287"/>
    <lineage>
        <taxon>Bacteria</taxon>
        <taxon>Bacillati</taxon>
        <taxon>Actinomycetota</taxon>
        <taxon>Actinomycetes</taxon>
        <taxon>Streptosporangiales</taxon>
        <taxon>Streptosporangiaceae</taxon>
        <taxon>Streptosporangium</taxon>
    </lineage>
</organism>
<comment type="caution">
    <text evidence="1">The sequence shown here is derived from an EMBL/GenBank/DDBJ whole genome shotgun (WGS) entry which is preliminary data.</text>
</comment>
<gene>
    <name evidence="1" type="ORF">GCM10022252_18570</name>
</gene>
<sequence>MKRISCGLSVFITALLPVVGYLVGPVFVRVTVATGVTTRVDISGWRVAGTSPRRLRPVLAGVA</sequence>
<reference evidence="2" key="1">
    <citation type="journal article" date="2019" name="Int. J. Syst. Evol. Microbiol.">
        <title>The Global Catalogue of Microorganisms (GCM) 10K type strain sequencing project: providing services to taxonomists for standard genome sequencing and annotation.</title>
        <authorList>
            <consortium name="The Broad Institute Genomics Platform"/>
            <consortium name="The Broad Institute Genome Sequencing Center for Infectious Disease"/>
            <person name="Wu L."/>
            <person name="Ma J."/>
        </authorList>
    </citation>
    <scope>NUCLEOTIDE SEQUENCE [LARGE SCALE GENOMIC DNA]</scope>
    <source>
        <strain evidence="2">JCM 17388</strain>
    </source>
</reference>